<dbReference type="KEGG" id="thg:TCELL_1338"/>
<protein>
    <submittedName>
        <fullName evidence="1">Uncharacterized protein</fullName>
    </submittedName>
</protein>
<gene>
    <name evidence="1" type="ordered locus">TCELL_1338</name>
</gene>
<reference evidence="1 2" key="1">
    <citation type="journal article" date="2012" name="J. Bacteriol.">
        <title>Complete genome sequence of the hyperthermophilic cellulolytic Crenarchaeon 'Thermogladius cellulolyticus' 1633.</title>
        <authorList>
            <person name="Mardanov A.V."/>
            <person name="Kochetkova T.V."/>
            <person name="Beletsky A.V."/>
            <person name="Bonch-Osmolovskaya E.A."/>
            <person name="Ravin N.V."/>
            <person name="Skryabin K.G."/>
        </authorList>
    </citation>
    <scope>NUCLEOTIDE SEQUENCE [LARGE SCALE GENOMIC DNA]</scope>
    <source>
        <strain evidence="2">DSM 22663 / VKM B-2946 / 1633</strain>
    </source>
</reference>
<proteinExistence type="predicted"/>
<organism evidence="1 2">
    <name type="scientific">Thermogladius calderae (strain DSM 22663 / VKM B-2946 / 1633)</name>
    <dbReference type="NCBI Taxonomy" id="1184251"/>
    <lineage>
        <taxon>Archaea</taxon>
        <taxon>Thermoproteota</taxon>
        <taxon>Thermoprotei</taxon>
        <taxon>Desulfurococcales</taxon>
        <taxon>Desulfurococcaceae</taxon>
        <taxon>Thermogladius</taxon>
    </lineage>
</organism>
<dbReference type="HOGENOM" id="CLU_2420199_0_0_2"/>
<sequence>MRGVISVKVDGLVYYVCDYCHSVYPDIDSAKVCEDCCCHNKPKPAVLDERRVGFYNPDSDQKIVFIVSKRPLIRLFKFMKGSVSVENMLSV</sequence>
<dbReference type="Proteomes" id="UP000005270">
    <property type="component" value="Chromosome"/>
</dbReference>
<accession>I3TG72</accession>
<keyword evidence="2" id="KW-1185">Reference proteome</keyword>
<dbReference type="EMBL" id="CP003531">
    <property type="protein sequence ID" value="AFK51760.1"/>
    <property type="molecule type" value="Genomic_DNA"/>
</dbReference>
<name>I3TG72_THEC1</name>
<dbReference type="eggNOG" id="arCOG13731">
    <property type="taxonomic scope" value="Archaea"/>
</dbReference>
<dbReference type="STRING" id="1184251.TCELL_1338"/>
<dbReference type="AlphaFoldDB" id="I3TG72"/>
<evidence type="ECO:0000313" key="1">
    <source>
        <dbReference type="EMBL" id="AFK51760.1"/>
    </source>
</evidence>
<dbReference type="InParanoid" id="I3TG72"/>
<evidence type="ECO:0000313" key="2">
    <source>
        <dbReference type="Proteomes" id="UP000005270"/>
    </source>
</evidence>